<evidence type="ECO:0000313" key="1">
    <source>
        <dbReference type="EMBL" id="AXH89380.1"/>
    </source>
</evidence>
<evidence type="ECO:0000313" key="2">
    <source>
        <dbReference type="Proteomes" id="UP000253958"/>
    </source>
</evidence>
<protein>
    <submittedName>
        <fullName evidence="1">Uncharacterized protein</fullName>
    </submittedName>
</protein>
<accession>A0A6N3JV80</accession>
<organism evidence="1 2">
    <name type="scientific">Micromonospora aurantiaca</name>
    <name type="common">nom. illeg.</name>
    <dbReference type="NCBI Taxonomy" id="47850"/>
    <lineage>
        <taxon>Bacteria</taxon>
        <taxon>Bacillati</taxon>
        <taxon>Actinomycetota</taxon>
        <taxon>Actinomycetes</taxon>
        <taxon>Micromonosporales</taxon>
        <taxon>Micromonosporaceae</taxon>
        <taxon>Micromonospora</taxon>
    </lineage>
</organism>
<dbReference type="EMBL" id="CP031263">
    <property type="protein sequence ID" value="AXH89380.1"/>
    <property type="molecule type" value="Genomic_DNA"/>
</dbReference>
<dbReference type="RefSeq" id="WP_114918934.1">
    <property type="nucleotide sequence ID" value="NZ_CP031263.1"/>
</dbReference>
<proteinExistence type="predicted"/>
<dbReference type="AlphaFoldDB" id="A0A6N3JV80"/>
<dbReference type="Proteomes" id="UP000253958">
    <property type="component" value="Chromosome"/>
</dbReference>
<gene>
    <name evidence="1" type="ORF">DVH21_05205</name>
</gene>
<sequence length="74" mass="8490">MSLLDRFRPAPPSVPADVIADVTRALTIVDQQLYQIVRRLDRPTQPTNDIEDHALRTLRRSTLSARVALRRSIR</sequence>
<reference evidence="1 2" key="2">
    <citation type="submission" date="2018-08" db="EMBL/GenBank/DDBJ databases">
        <title>Streptomyces kandeliansis sp. nov., an endophytic bacterium isolated from mangrove plant.</title>
        <authorList>
            <person name="Wang R."/>
        </authorList>
    </citation>
    <scope>NUCLEOTIDE SEQUENCE [LARGE SCALE GENOMIC DNA]</scope>
    <source>
        <strain evidence="2">H14(2018)</strain>
    </source>
</reference>
<name>A0A6N3JV80_9ACTN</name>
<reference evidence="1 2" key="1">
    <citation type="submission" date="2018-07" db="EMBL/GenBank/DDBJ databases">
        <authorList>
            <person name="Ye Y."/>
        </authorList>
    </citation>
    <scope>NUCLEOTIDE SEQUENCE [LARGE SCALE GENOMIC DNA]</scope>
    <source>
        <strain evidence="2">H14(2018)</strain>
    </source>
</reference>